<dbReference type="PRINTS" id="PR00111">
    <property type="entry name" value="ABHYDROLASE"/>
</dbReference>
<evidence type="ECO:0000313" key="4">
    <source>
        <dbReference type="Proteomes" id="UP000179362"/>
    </source>
</evidence>
<comment type="caution">
    <text evidence="3">The sequence shown here is derived from an EMBL/GenBank/DDBJ whole genome shotgun (WGS) entry which is preliminary data.</text>
</comment>
<dbReference type="InterPro" id="IPR000073">
    <property type="entry name" value="AB_hydrolase_1"/>
</dbReference>
<dbReference type="PANTHER" id="PTHR43798:SF33">
    <property type="entry name" value="HYDROLASE, PUTATIVE (AFU_ORTHOLOGUE AFUA_2G14860)-RELATED"/>
    <property type="match status" value="1"/>
</dbReference>
<feature type="chain" id="PRO_5009225693" description="AB hydrolase-1 domain-containing protein" evidence="1">
    <location>
        <begin position="21"/>
        <end position="458"/>
    </location>
</feature>
<dbReference type="AlphaFoldDB" id="A0A1F6U5R9"/>
<dbReference type="GO" id="GO:0016020">
    <property type="term" value="C:membrane"/>
    <property type="evidence" value="ECO:0007669"/>
    <property type="project" value="TreeGrafter"/>
</dbReference>
<protein>
    <recommendedName>
        <fullName evidence="2">AB hydrolase-1 domain-containing protein</fullName>
    </recommendedName>
</protein>
<evidence type="ECO:0000313" key="3">
    <source>
        <dbReference type="EMBL" id="OGI52649.1"/>
    </source>
</evidence>
<name>A0A1F6U5R9_9PROT</name>
<dbReference type="Pfam" id="PF00561">
    <property type="entry name" value="Abhydrolase_1"/>
    <property type="match status" value="1"/>
</dbReference>
<dbReference type="InterPro" id="IPR050266">
    <property type="entry name" value="AB_hydrolase_sf"/>
</dbReference>
<sequence>MVGFMAGFAWAALAAGGVQAQEADADAGPPGTSGQLIEEPVFMGEAYVYQAGVGNPRSIVLIHGIGDDGARDFSEIIPWLARDFHVLTFDLPGFGRSSKANVLYSPANYAAFVKYVADKYARRPFILLGHSMGGVAALRYTASYPADVERLVVVDAPGVLHRLSFTSQFLAHLGMDFLPPALNLQEKFTNLVRKLLWRAERSPLDPEAVLASAQLRQTVLGADPAKIAGLALVVENLSKALPRIGADTLIIWGRDDRQAPLRTGRLLARTIPRARLVVLDKTGHVPMLESPQPFRAALAPFLRREAPPPAKPEGDRIAAGKHGDVLCERKRKAVFEGEYATLIIKSCDGALIRNARVRALRIYSSTVTIEDSEIGGGEIGLHAHSATVVMTGGAISGKVAINVLGSRLDLAGVRVTATEAAVRAQRTSSVVFSVSRIESPRTRGVVHGYYAVTPRTPL</sequence>
<dbReference type="SUPFAM" id="SSF53474">
    <property type="entry name" value="alpha/beta-Hydrolases"/>
    <property type="match status" value="1"/>
</dbReference>
<accession>A0A1F6U5R9</accession>
<dbReference type="Gene3D" id="3.40.50.1820">
    <property type="entry name" value="alpha/beta hydrolase"/>
    <property type="match status" value="1"/>
</dbReference>
<reference evidence="3 4" key="1">
    <citation type="journal article" date="2016" name="Nat. Commun.">
        <title>Thousands of microbial genomes shed light on interconnected biogeochemical processes in an aquifer system.</title>
        <authorList>
            <person name="Anantharaman K."/>
            <person name="Brown C.T."/>
            <person name="Hug L.A."/>
            <person name="Sharon I."/>
            <person name="Castelle C.J."/>
            <person name="Probst A.J."/>
            <person name="Thomas B.C."/>
            <person name="Singh A."/>
            <person name="Wilkins M.J."/>
            <person name="Karaoz U."/>
            <person name="Brodie E.L."/>
            <person name="Williams K.H."/>
            <person name="Hubbard S.S."/>
            <person name="Banfield J.F."/>
        </authorList>
    </citation>
    <scope>NUCLEOTIDE SEQUENCE [LARGE SCALE GENOMIC DNA]</scope>
</reference>
<feature type="signal peptide" evidence="1">
    <location>
        <begin position="1"/>
        <end position="20"/>
    </location>
</feature>
<feature type="domain" description="AB hydrolase-1" evidence="2">
    <location>
        <begin position="59"/>
        <end position="291"/>
    </location>
</feature>
<dbReference type="InterPro" id="IPR029058">
    <property type="entry name" value="AB_hydrolase_fold"/>
</dbReference>
<dbReference type="PANTHER" id="PTHR43798">
    <property type="entry name" value="MONOACYLGLYCEROL LIPASE"/>
    <property type="match status" value="1"/>
</dbReference>
<evidence type="ECO:0000256" key="1">
    <source>
        <dbReference type="SAM" id="SignalP"/>
    </source>
</evidence>
<organism evidence="3 4">
    <name type="scientific">Candidatus Muproteobacteria bacterium RIFCSPHIGHO2_02_FULL_65_16</name>
    <dbReference type="NCBI Taxonomy" id="1817766"/>
    <lineage>
        <taxon>Bacteria</taxon>
        <taxon>Pseudomonadati</taxon>
        <taxon>Pseudomonadota</taxon>
        <taxon>Candidatus Muproteobacteria</taxon>
    </lineage>
</organism>
<proteinExistence type="predicted"/>
<gene>
    <name evidence="3" type="ORF">A3B81_05165</name>
</gene>
<keyword evidence="1" id="KW-0732">Signal</keyword>
<dbReference type="EMBL" id="MFTA01000023">
    <property type="protein sequence ID" value="OGI52649.1"/>
    <property type="molecule type" value="Genomic_DNA"/>
</dbReference>
<dbReference type="Proteomes" id="UP000179362">
    <property type="component" value="Unassembled WGS sequence"/>
</dbReference>
<evidence type="ECO:0000259" key="2">
    <source>
        <dbReference type="Pfam" id="PF00561"/>
    </source>
</evidence>